<accession>A0ABQ9N4K5</accession>
<feature type="compositionally biased region" description="Polar residues" evidence="10">
    <location>
        <begin position="341"/>
        <end position="353"/>
    </location>
</feature>
<dbReference type="InterPro" id="IPR000719">
    <property type="entry name" value="Prot_kinase_dom"/>
</dbReference>
<dbReference type="PROSITE" id="PS00107">
    <property type="entry name" value="PROTEIN_KINASE_ATP"/>
    <property type="match status" value="1"/>
</dbReference>
<dbReference type="EMBL" id="JARPOI010000002">
    <property type="protein sequence ID" value="KAJ9186688.1"/>
    <property type="molecule type" value="Genomic_DNA"/>
</dbReference>
<gene>
    <name evidence="12" type="ORF">P3X46_002233</name>
</gene>
<comment type="caution">
    <text evidence="12">The sequence shown here is derived from an EMBL/GenBank/DDBJ whole genome shotgun (WGS) entry which is preliminary data.</text>
</comment>
<dbReference type="EC" id="2.7.11.25" evidence="2"/>
<dbReference type="SMART" id="SM00220">
    <property type="entry name" value="S_TKc"/>
    <property type="match status" value="1"/>
</dbReference>
<evidence type="ECO:0000256" key="6">
    <source>
        <dbReference type="ARBA" id="ARBA00022840"/>
    </source>
</evidence>
<comment type="catalytic activity">
    <reaction evidence="8">
        <text>L-seryl-[protein] + ATP = O-phospho-L-seryl-[protein] + ADP + H(+)</text>
        <dbReference type="Rhea" id="RHEA:17989"/>
        <dbReference type="Rhea" id="RHEA-COMP:9863"/>
        <dbReference type="Rhea" id="RHEA-COMP:11604"/>
        <dbReference type="ChEBI" id="CHEBI:15378"/>
        <dbReference type="ChEBI" id="CHEBI:29999"/>
        <dbReference type="ChEBI" id="CHEBI:30616"/>
        <dbReference type="ChEBI" id="CHEBI:83421"/>
        <dbReference type="ChEBI" id="CHEBI:456216"/>
        <dbReference type="EC" id="2.7.11.25"/>
    </reaction>
</comment>
<reference evidence="12" key="1">
    <citation type="journal article" date="2023" name="Plant Biotechnol. J.">
        <title>Chromosome-level wild Hevea brasiliensis genome provides new tools for genomic-assisted breeding and valuable loci to elevate rubber yield.</title>
        <authorList>
            <person name="Cheng H."/>
            <person name="Song X."/>
            <person name="Hu Y."/>
            <person name="Wu T."/>
            <person name="Yang Q."/>
            <person name="An Z."/>
            <person name="Feng S."/>
            <person name="Deng Z."/>
            <person name="Wu W."/>
            <person name="Zeng X."/>
            <person name="Tu M."/>
            <person name="Wang X."/>
            <person name="Huang H."/>
        </authorList>
    </citation>
    <scope>NUCLEOTIDE SEQUENCE</scope>
    <source>
        <strain evidence="12">MT/VB/25A 57/8</strain>
    </source>
</reference>
<evidence type="ECO:0000256" key="7">
    <source>
        <dbReference type="ARBA" id="ARBA00047559"/>
    </source>
</evidence>
<evidence type="ECO:0000256" key="2">
    <source>
        <dbReference type="ARBA" id="ARBA00012406"/>
    </source>
</evidence>
<sequence>MIENQMHFFQKSVSSSSPSSSSPSSPSVSSKDSSGNAGNFFNNRGQSSFTQRRLTRQRKLRHVSEHELGLQFIDPLNSPHGSPDSAQKPRSLGSSDRWFSSAVPQPLPLPEWPLTKRPDLLGSIFCQGHPGSPEEGPSSVLRRNSADHVVTKFATCSSNCHSRFSQDANDDGANYNLRLNIAARSAPTSGFSSPMVSPRRSNAGELSPGDATDAFKSSSNCCKGQSHDLNTESFKYKLSQIASPRSAPTSGFSSPAVSPQRSNTGDFLPSFVASQACHKQSALEVPDLGRHGGHSSQVSPLKPMHSPDHSPFCSPSLQSPYLNPKSHYKFSFPSHNKLLQGNSKEWPETNSHFSAHPLPLPPGAAPPQSPVPSPPAVLHHAIEKPNLLLRKTQWQKGKLIGRGTYGSVYVGTNLETGALCAMKEVDIIPDDPKSAECIKQLEQEIRLLQHLKHPNIVQYYGTEIVDDHFYIYLEYVYPGSISRYFREHCGAMTESIVRNFTRHILSGLDYLHSTKTIHRDIKGANLLVDSSGVVKLADFGLAKHLTGLSYELSLKGSPHWMAPEVIKAVMQKDANSDLALAVDIWSLGCTVIEMFTGKPPWGDLQGPQAMFKVLNKTPPIPDVLSPEAKDFLCCCFQRNPAERPSANMLLEHPFVRNSSELNLLTCRQALSAINLMDKSQCSRDCAAQKIDLMPTSPGTRIMNDKMPSNSETFQQSCVKTFNSAAVSFHSPCSPLEVLPSLSTTQLVYDSHNFSSTSKFSSNMPLGAVNNHPLALLRSHGREVPHI</sequence>
<feature type="compositionally biased region" description="Low complexity" evidence="10">
    <location>
        <begin position="11"/>
        <end position="34"/>
    </location>
</feature>
<evidence type="ECO:0000256" key="8">
    <source>
        <dbReference type="ARBA" id="ARBA00048329"/>
    </source>
</evidence>
<keyword evidence="3" id="KW-0808">Transferase</keyword>
<dbReference type="PANTHER" id="PTHR48016:SF12">
    <property type="entry name" value="PROTEIN KINASE DOMAIN-CONTAINING PROTEIN"/>
    <property type="match status" value="1"/>
</dbReference>
<comment type="catalytic activity">
    <reaction evidence="7">
        <text>L-threonyl-[protein] + ATP = O-phospho-L-threonyl-[protein] + ADP + H(+)</text>
        <dbReference type="Rhea" id="RHEA:46608"/>
        <dbReference type="Rhea" id="RHEA-COMP:11060"/>
        <dbReference type="Rhea" id="RHEA-COMP:11605"/>
        <dbReference type="ChEBI" id="CHEBI:15378"/>
        <dbReference type="ChEBI" id="CHEBI:30013"/>
        <dbReference type="ChEBI" id="CHEBI:30616"/>
        <dbReference type="ChEBI" id="CHEBI:61977"/>
        <dbReference type="ChEBI" id="CHEBI:456216"/>
        <dbReference type="EC" id="2.7.11.25"/>
    </reaction>
</comment>
<protein>
    <recommendedName>
        <fullName evidence="2">mitogen-activated protein kinase kinase kinase</fullName>
        <ecNumber evidence="2">2.7.11.25</ecNumber>
    </recommendedName>
</protein>
<dbReference type="SUPFAM" id="SSF56112">
    <property type="entry name" value="Protein kinase-like (PK-like)"/>
    <property type="match status" value="1"/>
</dbReference>
<feature type="region of interest" description="Disordered" evidence="10">
    <location>
        <begin position="286"/>
        <end position="316"/>
    </location>
</feature>
<dbReference type="InterPro" id="IPR011009">
    <property type="entry name" value="Kinase-like_dom_sf"/>
</dbReference>
<evidence type="ECO:0000256" key="5">
    <source>
        <dbReference type="ARBA" id="ARBA00022777"/>
    </source>
</evidence>
<evidence type="ECO:0000256" key="10">
    <source>
        <dbReference type="SAM" id="MobiDB-lite"/>
    </source>
</evidence>
<evidence type="ECO:0000313" key="13">
    <source>
        <dbReference type="Proteomes" id="UP001174677"/>
    </source>
</evidence>
<feature type="compositionally biased region" description="Pro residues" evidence="10">
    <location>
        <begin position="358"/>
        <end position="375"/>
    </location>
</feature>
<dbReference type="Pfam" id="PF00069">
    <property type="entry name" value="Pkinase"/>
    <property type="match status" value="1"/>
</dbReference>
<evidence type="ECO:0000256" key="9">
    <source>
        <dbReference type="PROSITE-ProRule" id="PRU10141"/>
    </source>
</evidence>
<keyword evidence="4 9" id="KW-0547">Nucleotide-binding</keyword>
<keyword evidence="6 9" id="KW-0067">ATP-binding</keyword>
<dbReference type="InterPro" id="IPR050538">
    <property type="entry name" value="MAP_kinase_kinase_kinase"/>
</dbReference>
<feature type="region of interest" description="Disordered" evidence="10">
    <location>
        <begin position="1"/>
        <end position="99"/>
    </location>
</feature>
<organism evidence="12 13">
    <name type="scientific">Hevea brasiliensis</name>
    <name type="common">Para rubber tree</name>
    <name type="synonym">Siphonia brasiliensis</name>
    <dbReference type="NCBI Taxonomy" id="3981"/>
    <lineage>
        <taxon>Eukaryota</taxon>
        <taxon>Viridiplantae</taxon>
        <taxon>Streptophyta</taxon>
        <taxon>Embryophyta</taxon>
        <taxon>Tracheophyta</taxon>
        <taxon>Spermatophyta</taxon>
        <taxon>Magnoliopsida</taxon>
        <taxon>eudicotyledons</taxon>
        <taxon>Gunneridae</taxon>
        <taxon>Pentapetalae</taxon>
        <taxon>rosids</taxon>
        <taxon>fabids</taxon>
        <taxon>Malpighiales</taxon>
        <taxon>Euphorbiaceae</taxon>
        <taxon>Crotonoideae</taxon>
        <taxon>Micrandreae</taxon>
        <taxon>Hevea</taxon>
    </lineage>
</organism>
<keyword evidence="13" id="KW-1185">Reference proteome</keyword>
<feature type="region of interest" description="Disordered" evidence="10">
    <location>
        <begin position="341"/>
        <end position="375"/>
    </location>
</feature>
<dbReference type="Proteomes" id="UP001174677">
    <property type="component" value="Chromosome 2"/>
</dbReference>
<evidence type="ECO:0000313" key="12">
    <source>
        <dbReference type="EMBL" id="KAJ9186688.1"/>
    </source>
</evidence>
<evidence type="ECO:0000256" key="4">
    <source>
        <dbReference type="ARBA" id="ARBA00022741"/>
    </source>
</evidence>
<proteinExistence type="inferred from homology"/>
<feature type="binding site" evidence="9">
    <location>
        <position position="423"/>
    </location>
    <ligand>
        <name>ATP</name>
        <dbReference type="ChEBI" id="CHEBI:30616"/>
    </ligand>
</feature>
<feature type="region of interest" description="Disordered" evidence="10">
    <location>
        <begin position="187"/>
        <end position="212"/>
    </location>
</feature>
<dbReference type="InterPro" id="IPR017441">
    <property type="entry name" value="Protein_kinase_ATP_BS"/>
</dbReference>
<dbReference type="PANTHER" id="PTHR48016">
    <property type="entry name" value="MAP KINASE KINASE KINASE SSK2-RELATED-RELATED"/>
    <property type="match status" value="1"/>
</dbReference>
<dbReference type="PROSITE" id="PS50011">
    <property type="entry name" value="PROTEIN_KINASE_DOM"/>
    <property type="match status" value="1"/>
</dbReference>
<evidence type="ECO:0000259" key="11">
    <source>
        <dbReference type="PROSITE" id="PS50011"/>
    </source>
</evidence>
<dbReference type="Gene3D" id="1.10.510.10">
    <property type="entry name" value="Transferase(Phosphotransferase) domain 1"/>
    <property type="match status" value="1"/>
</dbReference>
<feature type="compositionally biased region" description="Polar residues" evidence="10">
    <location>
        <begin position="35"/>
        <end position="49"/>
    </location>
</feature>
<name>A0ABQ9N4K5_HEVBR</name>
<feature type="domain" description="Protein kinase" evidence="11">
    <location>
        <begin position="394"/>
        <end position="655"/>
    </location>
</feature>
<comment type="similarity">
    <text evidence="1">Belongs to the protein kinase superfamily. STE Ser/Thr protein kinase family. MAP kinase kinase kinase subfamily.</text>
</comment>
<keyword evidence="5" id="KW-0418">Kinase</keyword>
<evidence type="ECO:0000256" key="1">
    <source>
        <dbReference type="ARBA" id="ARBA00006529"/>
    </source>
</evidence>
<evidence type="ECO:0000256" key="3">
    <source>
        <dbReference type="ARBA" id="ARBA00022679"/>
    </source>
</evidence>